<keyword evidence="2" id="KW-0175">Coiled coil</keyword>
<protein>
    <submittedName>
        <fullName evidence="6">Tubulin-specific chaperone D</fullName>
    </submittedName>
</protein>
<feature type="coiled-coil region" evidence="2">
    <location>
        <begin position="58"/>
        <end position="92"/>
    </location>
</feature>
<evidence type="ECO:0000256" key="3">
    <source>
        <dbReference type="SAM" id="MobiDB-lite"/>
    </source>
</evidence>
<evidence type="ECO:0000313" key="6">
    <source>
        <dbReference type="EMBL" id="GBG28544.1"/>
    </source>
</evidence>
<dbReference type="Gene3D" id="1.25.10.10">
    <property type="entry name" value="Leucine-rich Repeat Variant"/>
    <property type="match status" value="2"/>
</dbReference>
<dbReference type="Proteomes" id="UP000241890">
    <property type="component" value="Unassembled WGS sequence"/>
</dbReference>
<evidence type="ECO:0000256" key="2">
    <source>
        <dbReference type="SAM" id="Coils"/>
    </source>
</evidence>
<feature type="compositionally biased region" description="Acidic residues" evidence="3">
    <location>
        <begin position="390"/>
        <end position="400"/>
    </location>
</feature>
<dbReference type="PANTHER" id="PTHR12658:SF0">
    <property type="entry name" value="TUBULIN-SPECIFIC CHAPERONE D"/>
    <property type="match status" value="1"/>
</dbReference>
<feature type="region of interest" description="Disordered" evidence="3">
    <location>
        <begin position="1434"/>
        <end position="1462"/>
    </location>
</feature>
<evidence type="ECO:0000313" key="7">
    <source>
        <dbReference type="Proteomes" id="UP000241890"/>
    </source>
</evidence>
<dbReference type="Pfam" id="PF25767">
    <property type="entry name" value="ARM_TBCD_2nd"/>
    <property type="match status" value="1"/>
</dbReference>
<keyword evidence="1" id="KW-0143">Chaperone</keyword>
<proteinExistence type="predicted"/>
<dbReference type="Pfam" id="PF12612">
    <property type="entry name" value="TFCD_C"/>
    <property type="match status" value="1"/>
</dbReference>
<dbReference type="GO" id="GO:0048487">
    <property type="term" value="F:beta-tubulin binding"/>
    <property type="evidence" value="ECO:0007669"/>
    <property type="project" value="InterPro"/>
</dbReference>
<dbReference type="GO" id="GO:0000226">
    <property type="term" value="P:microtubule cytoskeleton organization"/>
    <property type="evidence" value="ECO:0007669"/>
    <property type="project" value="TreeGrafter"/>
</dbReference>
<name>A0A2R5GKZ4_9STRA</name>
<feature type="domain" description="Tubulin-folding cofactor D C-terminal" evidence="4">
    <location>
        <begin position="1087"/>
        <end position="1279"/>
    </location>
</feature>
<dbReference type="GO" id="GO:0007021">
    <property type="term" value="P:tubulin complex assembly"/>
    <property type="evidence" value="ECO:0007669"/>
    <property type="project" value="InterPro"/>
</dbReference>
<dbReference type="PANTHER" id="PTHR12658">
    <property type="entry name" value="BETA-TUBULIN COFACTOR D"/>
    <property type="match status" value="1"/>
</dbReference>
<dbReference type="InterPro" id="IPR058033">
    <property type="entry name" value="ARM_TBCD_2nd"/>
</dbReference>
<keyword evidence="7" id="KW-1185">Reference proteome</keyword>
<gene>
    <name evidence="6" type="ORF">FCC1311_047672</name>
</gene>
<feature type="region of interest" description="Disordered" evidence="3">
    <location>
        <begin position="372"/>
        <end position="400"/>
    </location>
</feature>
<dbReference type="OrthoDB" id="10253476at2759"/>
<dbReference type="GO" id="GO:0007023">
    <property type="term" value="P:post-chaperonin tubulin folding pathway"/>
    <property type="evidence" value="ECO:0007669"/>
    <property type="project" value="InterPro"/>
</dbReference>
<sequence length="1474" mass="162060">MAMNVVQSENDHFLDKDECLALLDKVCASVEVGHRLKDAPPSPAGSGSGPGAQGAETLAEAERALDGVQKILEKYQEQAHLLDRHLEDLVTRIMDAVKHVLRLREADEEARPSRGEDSAVNSFPFQVYRNAGLQLVLKALYLLCKVRGYKAVVKQLPHEVADLEPTLWLLQCQDAKDYTTWETRYSLLLWLSMLVLIPFDLETVDSSLAAGTTGASQSSLVATVTDLCKAFLNDSGATREAAAICLARLLTRPDMESVHLEGFLNWAADTLEDVSDRREGGESRSEDPFLITGIFHALVEIFKHGHREKLLSHIPVIFSRVLRISNRDGQVSSLERKLTVKLVQRAGLNFLPPRVVKWRYQRGQRSLLQNLAKSAPAADADGSHEHEHNEDLEEDEDDADIPEEVEDVVEKLLSGLRDRDTIVRWSAAKGIGRVTSRLPESHADDVVAFVLELFDASEGDAAWHGGCLALAELARRGLLLPKRLGAVVPFVVQALIYDVRRGHNSVGANVRDAACYVCWAFARAYEPAVMAPHVSELCPQMMVTAVFDREVNCRRAASAAFQENVGRQGHDNFPHGIEILTAADYFTLGIRKNAYLEIAPFVARFDVYRRPLIEHLVNYKLSHWDLQLRMLSADALHVLTASDPTFMAETVLRDLLPKTLSPDVLVRHGATLAVSTIVAALAKVPYRLSDEMRADVRNTVMRIEKGRWYRGRGGEWIRVAACKLIEAMARAGHQLSRRAQIRLLESVEESLKHPKDEVKEAAVAALAALADEYFGPDANAEDGADALYEVANAADFSAAASRISRPLLPQMLPPVAADVTDRLVARYCQSLETPDPNPAVRRGCALALGVLPARMLGADRAVLERVVKCLAAATRLEDDPDLRDAETRRNAVISLAKLASTVGVTVAGAEKVLCTATLDKELFTIVIDALLGACEDYETDNRGDVGSWVRVVAIKGLVTTIRAVRTFPQRALEAARAVQDDQAEIIASVGDMGRVRVLRYCADGAAAWVETLEPSGRAVKLPAGDLKTVESNERFSVPSEDERSAIFLPDAGARAIQSVMRQEPIADLGNYYPSAYSRLLDEPSTARIVCAIIKQLCEKMGQVRESAGEALVEILKDADSPAQGIPLAVSHVDVLREIFDQKSSSEETNWKVESYTFPRVSQVLALSDYVNAALSGLVLSVGDLTESVSSNAADALLDWCKAQKARENYTQLTLIAKALVRIIEDNGRVDRVVVPALKALDLLLAAEVFNFPRHPRLSWLLQTHDVIKQEIKGAANVSKLVNCSRVLFHLASFEGPIRPVALSSVLILLGHKFPLVRMSCAKDFNMWALAMDGTAICGPGNDAEAVLSAPVPEANPSNEGDSDFLGFLRQQNVMYEQELADRPDAFRPALSPDFDPEQAFEDAQDLIAETRWDTIPVRRAREQRDKLYELLRVQKPEGRKTAASAEVDSAPAPPAPTEEEDSYATLIHNTQMGY</sequence>
<dbReference type="InterPro" id="IPR033162">
    <property type="entry name" value="TBCD"/>
</dbReference>
<dbReference type="EMBL" id="BEYU01000043">
    <property type="protein sequence ID" value="GBG28544.1"/>
    <property type="molecule type" value="Genomic_DNA"/>
</dbReference>
<organism evidence="6 7">
    <name type="scientific">Hondaea fermentalgiana</name>
    <dbReference type="NCBI Taxonomy" id="2315210"/>
    <lineage>
        <taxon>Eukaryota</taxon>
        <taxon>Sar</taxon>
        <taxon>Stramenopiles</taxon>
        <taxon>Bigyra</taxon>
        <taxon>Labyrinthulomycetes</taxon>
        <taxon>Thraustochytrida</taxon>
        <taxon>Thraustochytriidae</taxon>
        <taxon>Hondaea</taxon>
    </lineage>
</organism>
<dbReference type="SUPFAM" id="SSF48371">
    <property type="entry name" value="ARM repeat"/>
    <property type="match status" value="2"/>
</dbReference>
<evidence type="ECO:0000259" key="4">
    <source>
        <dbReference type="Pfam" id="PF12612"/>
    </source>
</evidence>
<dbReference type="GO" id="GO:0005096">
    <property type="term" value="F:GTPase activator activity"/>
    <property type="evidence" value="ECO:0007669"/>
    <property type="project" value="InterPro"/>
</dbReference>
<comment type="caution">
    <text evidence="6">The sequence shown here is derived from an EMBL/GenBank/DDBJ whole genome shotgun (WGS) entry which is preliminary data.</text>
</comment>
<dbReference type="InterPro" id="IPR022577">
    <property type="entry name" value="TBCD_C"/>
</dbReference>
<dbReference type="InterPro" id="IPR011989">
    <property type="entry name" value="ARM-like"/>
</dbReference>
<feature type="domain" description="Tubulin-folding cofactor D ARM repeats" evidence="5">
    <location>
        <begin position="335"/>
        <end position="577"/>
    </location>
</feature>
<dbReference type="Pfam" id="PF23579">
    <property type="entry name" value="ARM_TBCD"/>
    <property type="match status" value="1"/>
</dbReference>
<reference evidence="6 7" key="1">
    <citation type="submission" date="2017-12" db="EMBL/GenBank/DDBJ databases">
        <title>Sequencing, de novo assembly and annotation of complete genome of a new Thraustochytrid species, strain FCC1311.</title>
        <authorList>
            <person name="Sedici K."/>
            <person name="Godart F."/>
            <person name="Aiese Cigliano R."/>
            <person name="Sanseverino W."/>
            <person name="Barakat M."/>
            <person name="Ortet P."/>
            <person name="Marechal E."/>
            <person name="Cagnac O."/>
            <person name="Amato A."/>
        </authorList>
    </citation>
    <scope>NUCLEOTIDE SEQUENCE [LARGE SCALE GENOMIC DNA]</scope>
</reference>
<evidence type="ECO:0000256" key="1">
    <source>
        <dbReference type="ARBA" id="ARBA00023186"/>
    </source>
</evidence>
<evidence type="ECO:0000259" key="5">
    <source>
        <dbReference type="Pfam" id="PF25767"/>
    </source>
</evidence>
<accession>A0A2R5GKZ4</accession>
<dbReference type="InParanoid" id="A0A2R5GKZ4"/>
<dbReference type="InterPro" id="IPR016024">
    <property type="entry name" value="ARM-type_fold"/>
</dbReference>